<evidence type="ECO:0000259" key="9">
    <source>
        <dbReference type="Pfam" id="PF02397"/>
    </source>
</evidence>
<protein>
    <submittedName>
        <fullName evidence="10">Exopolysaccharide biosynthesis protein</fullName>
    </submittedName>
</protein>
<evidence type="ECO:0000256" key="6">
    <source>
        <dbReference type="ARBA" id="ARBA00022989"/>
    </source>
</evidence>
<dbReference type="EMBL" id="VBAO01000342">
    <property type="protein sequence ID" value="TMI78804.1"/>
    <property type="molecule type" value="Genomic_DNA"/>
</dbReference>
<evidence type="ECO:0000256" key="7">
    <source>
        <dbReference type="ARBA" id="ARBA00023136"/>
    </source>
</evidence>
<dbReference type="InterPro" id="IPR003362">
    <property type="entry name" value="Bact_transf"/>
</dbReference>
<dbReference type="Pfam" id="PF02397">
    <property type="entry name" value="Bac_transf"/>
    <property type="match status" value="1"/>
</dbReference>
<organism evidence="10 11">
    <name type="scientific">Candidatus Segetimicrobium genomatis</name>
    <dbReference type="NCBI Taxonomy" id="2569760"/>
    <lineage>
        <taxon>Bacteria</taxon>
        <taxon>Bacillati</taxon>
        <taxon>Candidatus Sysuimicrobiota</taxon>
        <taxon>Candidatus Sysuimicrobiia</taxon>
        <taxon>Candidatus Sysuimicrobiales</taxon>
        <taxon>Candidatus Segetimicrobiaceae</taxon>
        <taxon>Candidatus Segetimicrobium</taxon>
    </lineage>
</organism>
<comment type="subcellular location">
    <subcellularLocation>
        <location evidence="1">Cell membrane</location>
    </subcellularLocation>
</comment>
<name>A0A537J5H0_9BACT</name>
<evidence type="ECO:0000313" key="11">
    <source>
        <dbReference type="Proteomes" id="UP000320048"/>
    </source>
</evidence>
<dbReference type="Proteomes" id="UP000320048">
    <property type="component" value="Unassembled WGS sequence"/>
</dbReference>
<dbReference type="GO" id="GO:0016780">
    <property type="term" value="F:phosphotransferase activity, for other substituted phosphate groups"/>
    <property type="evidence" value="ECO:0007669"/>
    <property type="project" value="TreeGrafter"/>
</dbReference>
<evidence type="ECO:0000256" key="1">
    <source>
        <dbReference type="ARBA" id="ARBA00004236"/>
    </source>
</evidence>
<proteinExistence type="inferred from homology"/>
<evidence type="ECO:0000256" key="2">
    <source>
        <dbReference type="ARBA" id="ARBA00006464"/>
    </source>
</evidence>
<evidence type="ECO:0000256" key="8">
    <source>
        <dbReference type="SAM" id="Phobius"/>
    </source>
</evidence>
<feature type="transmembrane region" description="Helical" evidence="8">
    <location>
        <begin position="31"/>
        <end position="52"/>
    </location>
</feature>
<keyword evidence="3" id="KW-1003">Cell membrane</keyword>
<reference evidence="10 11" key="1">
    <citation type="journal article" date="2019" name="Nat. Microbiol.">
        <title>Mediterranean grassland soil C-N compound turnover is dependent on rainfall and depth, and is mediated by genomically divergent microorganisms.</title>
        <authorList>
            <person name="Diamond S."/>
            <person name="Andeer P.F."/>
            <person name="Li Z."/>
            <person name="Crits-Christoph A."/>
            <person name="Burstein D."/>
            <person name="Anantharaman K."/>
            <person name="Lane K.R."/>
            <person name="Thomas B.C."/>
            <person name="Pan C."/>
            <person name="Northen T.R."/>
            <person name="Banfield J.F."/>
        </authorList>
    </citation>
    <scope>NUCLEOTIDE SEQUENCE [LARGE SCALE GENOMIC DNA]</scope>
    <source>
        <strain evidence="10">NP_7</strain>
    </source>
</reference>
<evidence type="ECO:0000256" key="3">
    <source>
        <dbReference type="ARBA" id="ARBA00022475"/>
    </source>
</evidence>
<keyword evidence="7 8" id="KW-0472">Membrane</keyword>
<keyword evidence="6 8" id="KW-1133">Transmembrane helix</keyword>
<dbReference type="GO" id="GO:0005886">
    <property type="term" value="C:plasma membrane"/>
    <property type="evidence" value="ECO:0007669"/>
    <property type="project" value="UniProtKB-SubCell"/>
</dbReference>
<evidence type="ECO:0000256" key="5">
    <source>
        <dbReference type="ARBA" id="ARBA00022692"/>
    </source>
</evidence>
<comment type="similarity">
    <text evidence="2">Belongs to the bacterial sugar transferase family.</text>
</comment>
<feature type="domain" description="Bacterial sugar transferase" evidence="9">
    <location>
        <begin position="24"/>
        <end position="215"/>
    </location>
</feature>
<evidence type="ECO:0000256" key="4">
    <source>
        <dbReference type="ARBA" id="ARBA00022679"/>
    </source>
</evidence>
<dbReference type="PANTHER" id="PTHR30576:SF4">
    <property type="entry name" value="UNDECAPRENYL-PHOSPHATE GALACTOSE PHOSPHOTRANSFERASE"/>
    <property type="match status" value="1"/>
</dbReference>
<accession>A0A537J5H0</accession>
<evidence type="ECO:0000313" key="10">
    <source>
        <dbReference type="EMBL" id="TMI78804.1"/>
    </source>
</evidence>
<sequence>MAIIEALVRGEAGSSYRPEVRPAKRALDISLALVCGLLTLPLLFAIVVLIVLDSPGGVIFAQTRVGLGGRPFKLWKFRTMVRNAEGRLAEYLTAHPELREEWNQTQKLRNDPRVTRVGRLLRKTSLDELPQLWNVLRGDMSLVGPRPIVSDEISRYGENFFLYTRVRPGFTGLWQVSGRNDTSYTQRVALDSYYVRHWSLWLDFSILARTVPLVLGRGAY</sequence>
<comment type="caution">
    <text evidence="10">The sequence shown here is derived from an EMBL/GenBank/DDBJ whole genome shotgun (WGS) entry which is preliminary data.</text>
</comment>
<gene>
    <name evidence="10" type="ORF">E6H04_11765</name>
</gene>
<dbReference type="AlphaFoldDB" id="A0A537J5H0"/>
<keyword evidence="4" id="KW-0808">Transferase</keyword>
<keyword evidence="5 8" id="KW-0812">Transmembrane</keyword>
<dbReference type="PANTHER" id="PTHR30576">
    <property type="entry name" value="COLANIC BIOSYNTHESIS UDP-GLUCOSE LIPID CARRIER TRANSFERASE"/>
    <property type="match status" value="1"/>
</dbReference>